<dbReference type="Pfam" id="PF00856">
    <property type="entry name" value="SET"/>
    <property type="match status" value="1"/>
</dbReference>
<dbReference type="Gene3D" id="2.170.270.10">
    <property type="entry name" value="SET domain"/>
    <property type="match status" value="1"/>
</dbReference>
<dbReference type="SMART" id="SM00317">
    <property type="entry name" value="SET"/>
    <property type="match status" value="1"/>
</dbReference>
<dbReference type="InterPro" id="IPR050973">
    <property type="entry name" value="H3K9_Histone-Lys_N-MTase"/>
</dbReference>
<feature type="domain" description="Pre-SET" evidence="9">
    <location>
        <begin position="85"/>
        <end position="162"/>
    </location>
</feature>
<dbReference type="InterPro" id="IPR001214">
    <property type="entry name" value="SET_dom"/>
</dbReference>
<dbReference type="Proteomes" id="UP000285326">
    <property type="component" value="Unassembled WGS sequence"/>
</dbReference>
<dbReference type="SUPFAM" id="SSF82199">
    <property type="entry name" value="SET domain"/>
    <property type="match status" value="1"/>
</dbReference>
<evidence type="ECO:0000256" key="5">
    <source>
        <dbReference type="ARBA" id="ARBA00022691"/>
    </source>
</evidence>
<evidence type="ECO:0000259" key="8">
    <source>
        <dbReference type="PROSITE" id="PS50280"/>
    </source>
</evidence>
<dbReference type="PROSITE" id="PS50867">
    <property type="entry name" value="PRE_SET"/>
    <property type="match status" value="1"/>
</dbReference>
<evidence type="ECO:0000256" key="4">
    <source>
        <dbReference type="ARBA" id="ARBA00022679"/>
    </source>
</evidence>
<dbReference type="InterPro" id="IPR046341">
    <property type="entry name" value="SET_dom_sf"/>
</dbReference>
<organism evidence="11 12">
    <name type="scientific">Golovinomyces cichoracearum</name>
    <dbReference type="NCBI Taxonomy" id="62708"/>
    <lineage>
        <taxon>Eukaryota</taxon>
        <taxon>Fungi</taxon>
        <taxon>Dikarya</taxon>
        <taxon>Ascomycota</taxon>
        <taxon>Pezizomycotina</taxon>
        <taxon>Leotiomycetes</taxon>
        <taxon>Erysiphales</taxon>
        <taxon>Erysiphaceae</taxon>
        <taxon>Golovinomyces</taxon>
    </lineage>
</organism>
<keyword evidence="7" id="KW-0862">Zinc</keyword>
<evidence type="ECO:0000259" key="10">
    <source>
        <dbReference type="PROSITE" id="PS50868"/>
    </source>
</evidence>
<dbReference type="GO" id="GO:0042054">
    <property type="term" value="F:histone methyltransferase activity"/>
    <property type="evidence" value="ECO:0007669"/>
    <property type="project" value="InterPro"/>
</dbReference>
<dbReference type="PROSITE" id="PS50868">
    <property type="entry name" value="POST_SET"/>
    <property type="match status" value="1"/>
</dbReference>
<dbReference type="EMBL" id="MCBS01021907">
    <property type="protein sequence ID" value="RKF77489.1"/>
    <property type="molecule type" value="Genomic_DNA"/>
</dbReference>
<evidence type="ECO:0000256" key="1">
    <source>
        <dbReference type="ARBA" id="ARBA00004286"/>
    </source>
</evidence>
<name>A0A420ISH1_9PEZI</name>
<dbReference type="AlphaFoldDB" id="A0A420ISH1"/>
<dbReference type="GO" id="GO:0008270">
    <property type="term" value="F:zinc ion binding"/>
    <property type="evidence" value="ECO:0007669"/>
    <property type="project" value="InterPro"/>
</dbReference>
<keyword evidence="2" id="KW-0158">Chromosome</keyword>
<comment type="subcellular location">
    <subcellularLocation>
        <location evidence="1">Chromosome</location>
    </subcellularLocation>
</comment>
<feature type="domain" description="SET" evidence="8">
    <location>
        <begin position="179"/>
        <end position="318"/>
    </location>
</feature>
<dbReference type="GO" id="GO:0005634">
    <property type="term" value="C:nucleus"/>
    <property type="evidence" value="ECO:0007669"/>
    <property type="project" value="InterPro"/>
</dbReference>
<dbReference type="InterPro" id="IPR003616">
    <property type="entry name" value="Post-SET_dom"/>
</dbReference>
<proteinExistence type="predicted"/>
<evidence type="ECO:0000256" key="2">
    <source>
        <dbReference type="ARBA" id="ARBA00022454"/>
    </source>
</evidence>
<keyword evidence="4 11" id="KW-0808">Transferase</keyword>
<dbReference type="PANTHER" id="PTHR46223">
    <property type="entry name" value="HISTONE-LYSINE N-METHYLTRANSFERASE SUV39H"/>
    <property type="match status" value="1"/>
</dbReference>
<dbReference type="Pfam" id="PF05033">
    <property type="entry name" value="Pre-SET"/>
    <property type="match status" value="1"/>
</dbReference>
<dbReference type="GO" id="GO:0005694">
    <property type="term" value="C:chromosome"/>
    <property type="evidence" value="ECO:0007669"/>
    <property type="project" value="UniProtKB-SubCell"/>
</dbReference>
<comment type="caution">
    <text evidence="11">The sequence shown here is derived from an EMBL/GenBank/DDBJ whole genome shotgun (WGS) entry which is preliminary data.</text>
</comment>
<protein>
    <submittedName>
        <fullName evidence="11">Histone-lysine N-methyltransferase, H3 lysine-9 specific dim-5</fullName>
    </submittedName>
</protein>
<keyword evidence="5" id="KW-0949">S-adenosyl-L-methionine</keyword>
<gene>
    <name evidence="11" type="ORF">GcM1_219070</name>
</gene>
<dbReference type="CDD" id="cd19473">
    <property type="entry name" value="SET_SUV39H_DIM5-like"/>
    <property type="match status" value="1"/>
</dbReference>
<evidence type="ECO:0000256" key="6">
    <source>
        <dbReference type="ARBA" id="ARBA00022723"/>
    </source>
</evidence>
<evidence type="ECO:0000259" key="9">
    <source>
        <dbReference type="PROSITE" id="PS50867"/>
    </source>
</evidence>
<evidence type="ECO:0000313" key="12">
    <source>
        <dbReference type="Proteomes" id="UP000285326"/>
    </source>
</evidence>
<evidence type="ECO:0000256" key="7">
    <source>
        <dbReference type="ARBA" id="ARBA00022833"/>
    </source>
</evidence>
<feature type="domain" description="Post-SET" evidence="10">
    <location>
        <begin position="334"/>
        <end position="350"/>
    </location>
</feature>
<dbReference type="PROSITE" id="PS50280">
    <property type="entry name" value="SET"/>
    <property type="match status" value="1"/>
</dbReference>
<evidence type="ECO:0000313" key="11">
    <source>
        <dbReference type="EMBL" id="RKF77489.1"/>
    </source>
</evidence>
<dbReference type="PANTHER" id="PTHR46223:SF3">
    <property type="entry name" value="HISTONE-LYSINE N-METHYLTRANSFERASE SET-23"/>
    <property type="match status" value="1"/>
</dbReference>
<keyword evidence="6" id="KW-0479">Metal-binding</keyword>
<reference evidence="11 12" key="1">
    <citation type="journal article" date="2018" name="BMC Genomics">
        <title>Comparative genome analyses reveal sequence features reflecting distinct modes of host-adaptation between dicot and monocot powdery mildew.</title>
        <authorList>
            <person name="Wu Y."/>
            <person name="Ma X."/>
            <person name="Pan Z."/>
            <person name="Kale S.D."/>
            <person name="Song Y."/>
            <person name="King H."/>
            <person name="Zhang Q."/>
            <person name="Presley C."/>
            <person name="Deng X."/>
            <person name="Wei C.I."/>
            <person name="Xiao S."/>
        </authorList>
    </citation>
    <scope>NUCLEOTIDE SEQUENCE [LARGE SCALE GENOMIC DNA]</scope>
    <source>
        <strain evidence="11">UMSG1</strain>
    </source>
</reference>
<dbReference type="SMART" id="SM00468">
    <property type="entry name" value="PreSET"/>
    <property type="match status" value="1"/>
</dbReference>
<dbReference type="GO" id="GO:0032259">
    <property type="term" value="P:methylation"/>
    <property type="evidence" value="ECO:0007669"/>
    <property type="project" value="UniProtKB-KW"/>
</dbReference>
<accession>A0A420ISH1</accession>
<dbReference type="InterPro" id="IPR007728">
    <property type="entry name" value="Pre-SET_dom"/>
</dbReference>
<keyword evidence="3 11" id="KW-0489">Methyltransferase</keyword>
<sequence length="350" mass="40245">MKKSVYPSISMQLSHSINHFDDNPALKEERNSCHWCRFREWESNKLFPVSIVNRESEDTIDNNFEFIEKNIIGEGVELADEDFQAGCECASSFDCMKGGCYCLEDIDTSEREEGIRINAYHIVGRRKGCLRGEMLRSRMPIYECNKQCNCPETCPNKVVSRGRQIPLQIFRTVNRGWGKSIFTCTSPKRCLLTGSGLRSTEDIMKGQFVGCYLGELITAEEANWRRAQSTKSQKKDVYLFALDKFTDPNSSDERLRGEPYEIDGEYFGGPTRFINHSCDPNLRIFAVVRDLANKPFHDLCFFALKEIPRFTELTFDYDGGVRGEEKAMDKMVEGMTRCLCGANNCRNWLW</sequence>
<evidence type="ECO:0000256" key="3">
    <source>
        <dbReference type="ARBA" id="ARBA00022603"/>
    </source>
</evidence>